<evidence type="ECO:0000313" key="2">
    <source>
        <dbReference type="Proteomes" id="UP000031258"/>
    </source>
</evidence>
<dbReference type="CDD" id="cd08054">
    <property type="entry name" value="gp6"/>
    <property type="match status" value="1"/>
</dbReference>
<evidence type="ECO:0008006" key="3">
    <source>
        <dbReference type="Google" id="ProtNLM"/>
    </source>
</evidence>
<dbReference type="Proteomes" id="UP000031258">
    <property type="component" value="Unassembled WGS sequence"/>
</dbReference>
<dbReference type="Pfam" id="PF05135">
    <property type="entry name" value="Phage_connect_1"/>
    <property type="match status" value="1"/>
</dbReference>
<organism evidence="1 2">
    <name type="scientific">Candidatus Jidaibacter acanthamoebae</name>
    <dbReference type="NCBI Taxonomy" id="86105"/>
    <lineage>
        <taxon>Bacteria</taxon>
        <taxon>Pseudomonadati</taxon>
        <taxon>Pseudomonadota</taxon>
        <taxon>Alphaproteobacteria</taxon>
        <taxon>Rickettsiales</taxon>
        <taxon>Candidatus Midichloriaceae</taxon>
        <taxon>Candidatus Jidaibacter</taxon>
    </lineage>
</organism>
<evidence type="ECO:0000313" key="1">
    <source>
        <dbReference type="EMBL" id="KIE05612.1"/>
    </source>
</evidence>
<sequence>MALDITQVKNFLKIEHNTDDDLIKTMINAAVEVCENYTGLALINQEWLIQFSDIATYKIELPIRPIENIKQVEIRYHDGSKMKYGLEHYSLDQNCLLLHVTPIAAQIDIICKCGYGSSFAAIPAHLGSILLEHVAHLYESRGTKVSFDMKRYDPFKKLKI</sequence>
<name>A0A0C1MU47_9RICK</name>
<comment type="caution">
    <text evidence="1">The sequence shown here is derived from an EMBL/GenBank/DDBJ whole genome shotgun (WGS) entry which is preliminary data.</text>
</comment>
<dbReference type="NCBIfam" id="TIGR01560">
    <property type="entry name" value="put_DNA_pack"/>
    <property type="match status" value="1"/>
</dbReference>
<dbReference type="NCBIfam" id="TIGR02215">
    <property type="entry name" value="phage_chp_gp8"/>
    <property type="match status" value="1"/>
</dbReference>
<dbReference type="EMBL" id="JSWE01000092">
    <property type="protein sequence ID" value="KIE05612.1"/>
    <property type="molecule type" value="Genomic_DNA"/>
</dbReference>
<keyword evidence="2" id="KW-1185">Reference proteome</keyword>
<dbReference type="InterPro" id="IPR011738">
    <property type="entry name" value="Phage_CHP"/>
</dbReference>
<dbReference type="Gene3D" id="1.10.3230.30">
    <property type="entry name" value="Phage gp6-like head-tail connector protein"/>
    <property type="match status" value="1"/>
</dbReference>
<protein>
    <recommendedName>
        <fullName evidence="3">Phage gp6-like head-tail connector protein</fullName>
    </recommendedName>
</protein>
<dbReference type="AlphaFoldDB" id="A0A0C1MU47"/>
<dbReference type="InterPro" id="IPR021146">
    <property type="entry name" value="Phage_gp6-like_head-tail"/>
</dbReference>
<accession>A0A0C1MU47</accession>
<dbReference type="STRING" id="86105.NF27_DP01560"/>
<proteinExistence type="predicted"/>
<gene>
    <name evidence="1" type="ORF">NF27_DP01560</name>
</gene>
<dbReference type="InterPro" id="IPR006450">
    <property type="entry name" value="Phage_HK97_gp6-like"/>
</dbReference>
<reference evidence="1 2" key="1">
    <citation type="submission" date="2014-11" db="EMBL/GenBank/DDBJ databases">
        <title>A Rickettsiales Symbiont of Amoebae With Ancient Features.</title>
        <authorList>
            <person name="Schulz F."/>
            <person name="Martijn J."/>
            <person name="Wascher F."/>
            <person name="Kostanjsek R."/>
            <person name="Ettema T.J."/>
            <person name="Horn M."/>
        </authorList>
    </citation>
    <scope>NUCLEOTIDE SEQUENCE [LARGE SCALE GENOMIC DNA]</scope>
    <source>
        <strain evidence="1 2">UWC36</strain>
    </source>
</reference>